<evidence type="ECO:0000256" key="1">
    <source>
        <dbReference type="ARBA" id="ARBA00004167"/>
    </source>
</evidence>
<dbReference type="Gene3D" id="1.10.630.10">
    <property type="entry name" value="Cytochrome P450"/>
    <property type="match status" value="1"/>
</dbReference>
<feature type="transmembrane region" description="Helical" evidence="13">
    <location>
        <begin position="6"/>
        <end position="30"/>
    </location>
</feature>
<evidence type="ECO:0008006" key="16">
    <source>
        <dbReference type="Google" id="ProtNLM"/>
    </source>
</evidence>
<evidence type="ECO:0000256" key="12">
    <source>
        <dbReference type="RuleBase" id="RU000461"/>
    </source>
</evidence>
<keyword evidence="8 11" id="KW-0408">Iron</keyword>
<keyword evidence="5 11" id="KW-0479">Metal-binding</keyword>
<sequence length="524" mass="59164">MGLLGIPLILLSPPALCLCAILLVGLIAFLNKTLRKPLLLQRQFNSGGIRGPPYQFIYGNALEIRRLTTESMAKPMSSLSHDICGRLVPHVSAWTEKYGRNFVFWLGPEPTLIVLEPELVKLMLNDKERVYSKAEPTEYLRKLLGDGLVTSRGEKWAKMRKLANHAFQAESLKFFFSQNMIPAMIASTEIMLERWNNHEGEEIEVFGEFKLLTSEVISRTAFGSSYLQGKLIFEMLTELAILVAKNTFIIRLPVLSKIYRTRDEIEAEKLKRGVRDLIIAMVRKRENMVTSGELDSYGGDFLGLLLKAHHEVDESKKISVDDLVDECKTFYIGGQETTNMLLTWAVLLLSMHTEWQEQARKEVVTHFGSQTPDPDGISKLKNMSMIINETLRLYPPVLAMMRKTDKEVRLGNFTIPSNTNIRVPNLPLHHDPEIWGEDVHLFKPERFSEGIAKATNSVPSAYIPFGMGPRVCAGFNFAAVEAKIALSMILQRYSFTLSPAYIHSPTSTLTLHPQHGVQIVLHAL</sequence>
<dbReference type="SUPFAM" id="SSF48264">
    <property type="entry name" value="Cytochrome P450"/>
    <property type="match status" value="1"/>
</dbReference>
<keyword evidence="6 13" id="KW-1133">Transmembrane helix</keyword>
<keyword evidence="4 13" id="KW-0812">Transmembrane</keyword>
<keyword evidence="3 11" id="KW-0349">Heme</keyword>
<dbReference type="InterPro" id="IPR002401">
    <property type="entry name" value="Cyt_P450_E_grp-I"/>
</dbReference>
<dbReference type="PROSITE" id="PS00086">
    <property type="entry name" value="CYTOCHROME_P450"/>
    <property type="match status" value="1"/>
</dbReference>
<dbReference type="EMBL" id="CAMGYJ010000003">
    <property type="protein sequence ID" value="CAI0390497.1"/>
    <property type="molecule type" value="Genomic_DNA"/>
</dbReference>
<dbReference type="GO" id="GO:0020037">
    <property type="term" value="F:heme binding"/>
    <property type="evidence" value="ECO:0007669"/>
    <property type="project" value="InterPro"/>
</dbReference>
<evidence type="ECO:0000256" key="7">
    <source>
        <dbReference type="ARBA" id="ARBA00023002"/>
    </source>
</evidence>
<evidence type="ECO:0000256" key="9">
    <source>
        <dbReference type="ARBA" id="ARBA00023033"/>
    </source>
</evidence>
<evidence type="ECO:0000256" key="3">
    <source>
        <dbReference type="ARBA" id="ARBA00022617"/>
    </source>
</evidence>
<dbReference type="AlphaFoldDB" id="A0AAV0HYL9"/>
<evidence type="ECO:0000256" key="4">
    <source>
        <dbReference type="ARBA" id="ARBA00022692"/>
    </source>
</evidence>
<evidence type="ECO:0000313" key="14">
    <source>
        <dbReference type="EMBL" id="CAI0390497.1"/>
    </source>
</evidence>
<evidence type="ECO:0000256" key="11">
    <source>
        <dbReference type="PIRSR" id="PIRSR602401-1"/>
    </source>
</evidence>
<dbReference type="PANTHER" id="PTHR24282:SF20">
    <property type="entry name" value="CYTOCHROME P450 CYP749A22-LIKE"/>
    <property type="match status" value="1"/>
</dbReference>
<dbReference type="GO" id="GO:0016705">
    <property type="term" value="F:oxidoreductase activity, acting on paired donors, with incorporation or reduction of molecular oxygen"/>
    <property type="evidence" value="ECO:0007669"/>
    <property type="project" value="InterPro"/>
</dbReference>
<reference evidence="14" key="1">
    <citation type="submission" date="2022-08" db="EMBL/GenBank/DDBJ databases">
        <authorList>
            <person name="Gutierrez-Valencia J."/>
        </authorList>
    </citation>
    <scope>NUCLEOTIDE SEQUENCE</scope>
</reference>
<name>A0AAV0HYL9_9ROSI</name>
<dbReference type="InterPro" id="IPR050665">
    <property type="entry name" value="Cytochrome_P450_Monooxygen"/>
</dbReference>
<keyword evidence="7 12" id="KW-0560">Oxidoreductase</keyword>
<evidence type="ECO:0000256" key="10">
    <source>
        <dbReference type="ARBA" id="ARBA00023136"/>
    </source>
</evidence>
<feature type="binding site" description="axial binding residue" evidence="11">
    <location>
        <position position="472"/>
    </location>
    <ligand>
        <name>heme</name>
        <dbReference type="ChEBI" id="CHEBI:30413"/>
    </ligand>
    <ligandPart>
        <name>Fe</name>
        <dbReference type="ChEBI" id="CHEBI:18248"/>
    </ligandPart>
</feature>
<accession>A0AAV0HYL9</accession>
<dbReference type="GO" id="GO:0005506">
    <property type="term" value="F:iron ion binding"/>
    <property type="evidence" value="ECO:0007669"/>
    <property type="project" value="InterPro"/>
</dbReference>
<keyword evidence="9 12" id="KW-0503">Monooxygenase</keyword>
<dbReference type="InterPro" id="IPR036396">
    <property type="entry name" value="Cyt_P450_sf"/>
</dbReference>
<evidence type="ECO:0000256" key="13">
    <source>
        <dbReference type="SAM" id="Phobius"/>
    </source>
</evidence>
<comment type="cofactor">
    <cofactor evidence="11">
        <name>heme</name>
        <dbReference type="ChEBI" id="CHEBI:30413"/>
    </cofactor>
</comment>
<protein>
    <recommendedName>
        <fullName evidence="16">Cytochrome P450</fullName>
    </recommendedName>
</protein>
<organism evidence="14 15">
    <name type="scientific">Linum tenue</name>
    <dbReference type="NCBI Taxonomy" id="586396"/>
    <lineage>
        <taxon>Eukaryota</taxon>
        <taxon>Viridiplantae</taxon>
        <taxon>Streptophyta</taxon>
        <taxon>Embryophyta</taxon>
        <taxon>Tracheophyta</taxon>
        <taxon>Spermatophyta</taxon>
        <taxon>Magnoliopsida</taxon>
        <taxon>eudicotyledons</taxon>
        <taxon>Gunneridae</taxon>
        <taxon>Pentapetalae</taxon>
        <taxon>rosids</taxon>
        <taxon>fabids</taxon>
        <taxon>Malpighiales</taxon>
        <taxon>Linaceae</taxon>
        <taxon>Linum</taxon>
    </lineage>
</organism>
<dbReference type="Proteomes" id="UP001154282">
    <property type="component" value="Unassembled WGS sequence"/>
</dbReference>
<evidence type="ECO:0000313" key="15">
    <source>
        <dbReference type="Proteomes" id="UP001154282"/>
    </source>
</evidence>
<comment type="subcellular location">
    <subcellularLocation>
        <location evidence="1">Membrane</location>
        <topology evidence="1">Single-pass membrane protein</topology>
    </subcellularLocation>
</comment>
<gene>
    <name evidence="14" type="ORF">LITE_LOCUS6755</name>
</gene>
<keyword evidence="15" id="KW-1185">Reference proteome</keyword>
<comment type="caution">
    <text evidence="14">The sequence shown here is derived from an EMBL/GenBank/DDBJ whole genome shotgun (WGS) entry which is preliminary data.</text>
</comment>
<dbReference type="Pfam" id="PF00067">
    <property type="entry name" value="p450"/>
    <property type="match status" value="1"/>
</dbReference>
<evidence type="ECO:0000256" key="6">
    <source>
        <dbReference type="ARBA" id="ARBA00022989"/>
    </source>
</evidence>
<dbReference type="PRINTS" id="PR00463">
    <property type="entry name" value="EP450I"/>
</dbReference>
<dbReference type="InterPro" id="IPR017972">
    <property type="entry name" value="Cyt_P450_CS"/>
</dbReference>
<keyword evidence="10 13" id="KW-0472">Membrane</keyword>
<dbReference type="PANTHER" id="PTHR24282">
    <property type="entry name" value="CYTOCHROME P450 FAMILY MEMBER"/>
    <property type="match status" value="1"/>
</dbReference>
<evidence type="ECO:0000256" key="5">
    <source>
        <dbReference type="ARBA" id="ARBA00022723"/>
    </source>
</evidence>
<proteinExistence type="inferred from homology"/>
<evidence type="ECO:0000256" key="2">
    <source>
        <dbReference type="ARBA" id="ARBA00010617"/>
    </source>
</evidence>
<dbReference type="GO" id="GO:0016020">
    <property type="term" value="C:membrane"/>
    <property type="evidence" value="ECO:0007669"/>
    <property type="project" value="UniProtKB-SubCell"/>
</dbReference>
<dbReference type="GO" id="GO:0004497">
    <property type="term" value="F:monooxygenase activity"/>
    <property type="evidence" value="ECO:0007669"/>
    <property type="project" value="UniProtKB-KW"/>
</dbReference>
<evidence type="ECO:0000256" key="8">
    <source>
        <dbReference type="ARBA" id="ARBA00023004"/>
    </source>
</evidence>
<dbReference type="InterPro" id="IPR001128">
    <property type="entry name" value="Cyt_P450"/>
</dbReference>
<dbReference type="PRINTS" id="PR00385">
    <property type="entry name" value="P450"/>
</dbReference>
<comment type="similarity">
    <text evidence="2 12">Belongs to the cytochrome P450 family.</text>
</comment>